<dbReference type="FunFam" id="3.60.70.12:FF:000001">
    <property type="entry name" value="Arginine biosynthesis bifunctional protein ArgJ, chloroplastic"/>
    <property type="match status" value="1"/>
</dbReference>
<feature type="binding site" evidence="13">
    <location>
        <position position="282"/>
    </location>
    <ligand>
        <name>substrate</name>
    </ligand>
</feature>
<dbReference type="AlphaFoldDB" id="A0AB94IIL1"/>
<evidence type="ECO:0000256" key="12">
    <source>
        <dbReference type="ARBA" id="ARBA00054976"/>
    </source>
</evidence>
<evidence type="ECO:0000256" key="7">
    <source>
        <dbReference type="ARBA" id="ARBA00022813"/>
    </source>
</evidence>
<comment type="pathway">
    <text evidence="13">Amino-acid biosynthesis; L-arginine biosynthesis; N(2)-acetyl-L-ornithine from L-glutamate: step 1/4.</text>
</comment>
<evidence type="ECO:0000256" key="13">
    <source>
        <dbReference type="HAMAP-Rule" id="MF_01106"/>
    </source>
</evidence>
<dbReference type="NCBIfam" id="NF003802">
    <property type="entry name" value="PRK05388.1"/>
    <property type="match status" value="1"/>
</dbReference>
<dbReference type="FunFam" id="3.30.2330.10:FF:000001">
    <property type="entry name" value="Arginine biosynthesis bifunctional protein ArgJ, mitochondrial"/>
    <property type="match status" value="1"/>
</dbReference>
<proteinExistence type="inferred from homology"/>
<dbReference type="EC" id="2.3.1.1" evidence="13"/>
<feature type="binding site" evidence="13">
    <location>
        <position position="196"/>
    </location>
    <ligand>
        <name>substrate</name>
    </ligand>
</feature>
<dbReference type="FunFam" id="3.10.20.340:FF:000001">
    <property type="entry name" value="Arginine biosynthesis bifunctional protein ArgJ, chloroplastic"/>
    <property type="match status" value="1"/>
</dbReference>
<feature type="chain" id="PRO_5044352803" description="Arginine biosynthesis bifunctional protein ArgJ beta chain" evidence="13">
    <location>
        <begin position="196"/>
        <end position="409"/>
    </location>
</feature>
<dbReference type="SUPFAM" id="SSF56266">
    <property type="entry name" value="DmpA/ArgJ-like"/>
    <property type="match status" value="1"/>
</dbReference>
<keyword evidence="8 13" id="KW-0511">Multifunctional enzyme</keyword>
<dbReference type="GO" id="GO:0006526">
    <property type="term" value="P:L-arginine biosynthetic process"/>
    <property type="evidence" value="ECO:0007669"/>
    <property type="project" value="UniProtKB-UniRule"/>
</dbReference>
<dbReference type="Proteomes" id="UP000018877">
    <property type="component" value="Unassembled WGS sequence"/>
</dbReference>
<evidence type="ECO:0000256" key="6">
    <source>
        <dbReference type="ARBA" id="ARBA00022679"/>
    </source>
</evidence>
<evidence type="ECO:0000256" key="5">
    <source>
        <dbReference type="ARBA" id="ARBA00022605"/>
    </source>
</evidence>
<feature type="binding site" evidence="13">
    <location>
        <position position="159"/>
    </location>
    <ligand>
        <name>substrate</name>
    </ligand>
</feature>
<dbReference type="EC" id="2.3.1.35" evidence="13"/>
<keyword evidence="4 13" id="KW-0055">Arginine biosynthesis</keyword>
<dbReference type="Pfam" id="PF01960">
    <property type="entry name" value="ArgJ"/>
    <property type="match status" value="1"/>
</dbReference>
<dbReference type="PANTHER" id="PTHR23100:SF0">
    <property type="entry name" value="ARGININE BIOSYNTHESIS BIFUNCTIONAL PROTEIN ARGJ, MITOCHONDRIAL"/>
    <property type="match status" value="1"/>
</dbReference>
<protein>
    <recommendedName>
        <fullName evidence="13">Arginine biosynthesis bifunctional protein ArgJ</fullName>
    </recommendedName>
    <domain>
        <recommendedName>
            <fullName evidence="13">Glutamate N-acetyltransferase</fullName>
            <ecNumber evidence="13">2.3.1.35</ecNumber>
        </recommendedName>
        <alternativeName>
            <fullName evidence="13">Ornithine acetyltransferase</fullName>
            <shortName evidence="13">OATase</shortName>
        </alternativeName>
        <alternativeName>
            <fullName evidence="13">Ornithine transacetylase</fullName>
        </alternativeName>
    </domain>
    <domain>
        <recommendedName>
            <fullName evidence="13">Amino-acid acetyltransferase</fullName>
            <ecNumber evidence="13">2.3.1.1</ecNumber>
        </recommendedName>
        <alternativeName>
            <fullName evidence="13">N-acetylglutamate synthase</fullName>
            <shortName evidence="13">AGSase</shortName>
        </alternativeName>
    </domain>
    <component>
        <recommendedName>
            <fullName evidence="13">Arginine biosynthesis bifunctional protein ArgJ alpha chain</fullName>
        </recommendedName>
    </component>
    <component>
        <recommendedName>
            <fullName evidence="13">Arginine biosynthesis bifunctional protein ArgJ beta chain</fullName>
        </recommendedName>
    </component>
</protein>
<comment type="function">
    <text evidence="12 13">Catalyzes two activities which are involved in the cyclic version of arginine biosynthesis: the synthesis of N-acetylglutamate from glutamate and acetyl-CoA as the acetyl donor, and of ornithine by transacetylation between N(2)-acetylornithine and glutamate.</text>
</comment>
<evidence type="ECO:0000256" key="4">
    <source>
        <dbReference type="ARBA" id="ARBA00022571"/>
    </source>
</evidence>
<dbReference type="Gene3D" id="3.10.20.340">
    <property type="entry name" value="ArgJ beta chain, C-terminal domain"/>
    <property type="match status" value="1"/>
</dbReference>
<evidence type="ECO:0000256" key="3">
    <source>
        <dbReference type="ARBA" id="ARBA00011475"/>
    </source>
</evidence>
<evidence type="ECO:0000256" key="2">
    <source>
        <dbReference type="ARBA" id="ARBA00006774"/>
    </source>
</evidence>
<dbReference type="GO" id="GO:0004042">
    <property type="term" value="F:L-glutamate N-acetyltransferase activity"/>
    <property type="evidence" value="ECO:0007669"/>
    <property type="project" value="UniProtKB-UniRule"/>
</dbReference>
<comment type="subcellular location">
    <subcellularLocation>
        <location evidence="1 13">Cytoplasm</location>
    </subcellularLocation>
</comment>
<dbReference type="GO" id="GO:0006592">
    <property type="term" value="P:ornithine biosynthetic process"/>
    <property type="evidence" value="ECO:0007669"/>
    <property type="project" value="TreeGrafter"/>
</dbReference>
<feature type="binding site" evidence="13">
    <location>
        <position position="404"/>
    </location>
    <ligand>
        <name>substrate</name>
    </ligand>
</feature>
<comment type="similarity">
    <text evidence="2 13">Belongs to the ArgJ family.</text>
</comment>
<dbReference type="Gene3D" id="3.60.70.12">
    <property type="entry name" value="L-amino peptidase D-ALA esterase/amidase"/>
    <property type="match status" value="1"/>
</dbReference>
<keyword evidence="7 13" id="KW-0068">Autocatalytic cleavage</keyword>
<keyword evidence="15" id="KW-1185">Reference proteome</keyword>
<feature type="binding site" evidence="13">
    <location>
        <position position="185"/>
    </location>
    <ligand>
        <name>substrate</name>
    </ligand>
</feature>
<keyword evidence="13" id="KW-0963">Cytoplasm</keyword>
<dbReference type="InterPro" id="IPR042195">
    <property type="entry name" value="ArgJ_beta_C"/>
</dbReference>
<dbReference type="InterPro" id="IPR016117">
    <property type="entry name" value="ArgJ-like_dom_sf"/>
</dbReference>
<comment type="catalytic activity">
    <reaction evidence="11 13">
        <text>N(2)-acetyl-L-ornithine + L-glutamate = N-acetyl-L-glutamate + L-ornithine</text>
        <dbReference type="Rhea" id="RHEA:15349"/>
        <dbReference type="ChEBI" id="CHEBI:29985"/>
        <dbReference type="ChEBI" id="CHEBI:44337"/>
        <dbReference type="ChEBI" id="CHEBI:46911"/>
        <dbReference type="ChEBI" id="CHEBI:57805"/>
        <dbReference type="EC" id="2.3.1.35"/>
    </reaction>
</comment>
<feature type="site" description="Involved in the stabilization of negative charge on the oxyanion by the formation of the oxyanion hole" evidence="13">
    <location>
        <position position="123"/>
    </location>
</feature>
<dbReference type="CDD" id="cd02152">
    <property type="entry name" value="OAT"/>
    <property type="match status" value="1"/>
</dbReference>
<evidence type="ECO:0000313" key="14">
    <source>
        <dbReference type="EMBL" id="ETI66881.1"/>
    </source>
</evidence>
<comment type="subunit">
    <text evidence="3 13">Heterotetramer of two alpha and two beta chains.</text>
</comment>
<sequence length="409" mass="43936">MIQAITTNEIIVSEKESVTLPKGYKAGGMHCGIKRKRLDLGYIVSDVPAAVAGVYTTNLFQAAPLLVTQESIAKENKIQAILVNSGNANACTGEQGLADALTMQKEFAYEMGIQDHLVAVTSTGVIGELLPMGNITNGIKQILQKEYENEENFKKAILTTDTSTKEIAVQFTIDGKTVSIGGAAKGSGMIHPNMATMLGFVTTDANIAHEDLLSALREVTNTTFNMITVDGDTSTNDMVLVMANGLAENNELTKDHSEWDVFKQGLQIVCESLAKKIARDGEGATKLVEVKVNGAFSTNAARAVGKSIISSNLVKTAIYGTDPNWGRIVTAIGYSGVPVEPTAIKVSIGPFTVFENGLPSQFIEEEVKEYLESENVKLIVELNQGDSCATAWGCDLTYDYVKINASYRT</sequence>
<evidence type="ECO:0000256" key="1">
    <source>
        <dbReference type="ARBA" id="ARBA00004496"/>
    </source>
</evidence>
<dbReference type="InterPro" id="IPR002813">
    <property type="entry name" value="Arg_biosynth_ArgJ"/>
</dbReference>
<feature type="site" description="Cleavage; by autolysis" evidence="13">
    <location>
        <begin position="195"/>
        <end position="196"/>
    </location>
</feature>
<evidence type="ECO:0000256" key="10">
    <source>
        <dbReference type="ARBA" id="ARBA00048372"/>
    </source>
</evidence>
<gene>
    <name evidence="13 14" type="primary">argJ</name>
    <name evidence="14" type="ORF">BAVI_20409</name>
</gene>
<dbReference type="PANTHER" id="PTHR23100">
    <property type="entry name" value="ARGININE BIOSYNTHESIS BIFUNCTIONAL PROTEIN ARGJ"/>
    <property type="match status" value="1"/>
</dbReference>
<feature type="active site" description="Nucleophile" evidence="13">
    <location>
        <position position="196"/>
    </location>
</feature>
<organism evidence="14 15">
    <name type="scientific">Neobacillus vireti LMG 21834</name>
    <dbReference type="NCBI Taxonomy" id="1131730"/>
    <lineage>
        <taxon>Bacteria</taxon>
        <taxon>Bacillati</taxon>
        <taxon>Bacillota</taxon>
        <taxon>Bacilli</taxon>
        <taxon>Bacillales</taxon>
        <taxon>Bacillaceae</taxon>
        <taxon>Neobacillus</taxon>
    </lineage>
</organism>
<evidence type="ECO:0000256" key="9">
    <source>
        <dbReference type="ARBA" id="ARBA00023315"/>
    </source>
</evidence>
<comment type="pathway">
    <text evidence="13">Amino-acid biosynthesis; L-arginine biosynthesis; L-ornithine and N-acetyl-L-glutamate from L-glutamate and N(2)-acetyl-L-ornithine (cyclic): step 1/1.</text>
</comment>
<dbReference type="NCBIfam" id="TIGR00120">
    <property type="entry name" value="ArgJ"/>
    <property type="match status" value="1"/>
</dbReference>
<keyword evidence="9 13" id="KW-0012">Acyltransferase</keyword>
<dbReference type="Gene3D" id="3.30.2330.10">
    <property type="entry name" value="arginine biosynthesis bifunctional protein suprefamily"/>
    <property type="match status" value="1"/>
</dbReference>
<name>A0AB94IIL1_9BACI</name>
<keyword evidence="6 13" id="KW-0808">Transferase</keyword>
<accession>A0AB94IIL1</accession>
<dbReference type="GO" id="GO:0004358">
    <property type="term" value="F:L-glutamate N-acetyltransferase activity, acting on acetyl-L-ornithine as donor"/>
    <property type="evidence" value="ECO:0007669"/>
    <property type="project" value="UniProtKB-UniRule"/>
</dbReference>
<evidence type="ECO:0000256" key="11">
    <source>
        <dbReference type="ARBA" id="ARBA00049439"/>
    </source>
</evidence>
<dbReference type="HAMAP" id="MF_01106">
    <property type="entry name" value="ArgJ"/>
    <property type="match status" value="1"/>
</dbReference>
<dbReference type="GO" id="GO:0005737">
    <property type="term" value="C:cytoplasm"/>
    <property type="evidence" value="ECO:0007669"/>
    <property type="project" value="UniProtKB-SubCell"/>
</dbReference>
<feature type="binding site" evidence="13">
    <location>
        <position position="409"/>
    </location>
    <ligand>
        <name>substrate</name>
    </ligand>
</feature>
<comment type="caution">
    <text evidence="14">The sequence shown here is derived from an EMBL/GenBank/DDBJ whole genome shotgun (WGS) entry which is preliminary data.</text>
</comment>
<reference evidence="14 15" key="1">
    <citation type="journal article" date="2014" name="Environ. Microbiol.">
        <title>The nitrate-ammonifying and nosZ-carrying bacterium Bacillus vireti is a potent source and sink for nitric and nitrous oxide under high nitrate conditions.</title>
        <authorList>
            <person name="Mania D."/>
            <person name="Heylen K."/>
            <person name="van Spanning R.J."/>
            <person name="Frostegard A."/>
        </authorList>
    </citation>
    <scope>NUCLEOTIDE SEQUENCE [LARGE SCALE GENOMIC DNA]</scope>
    <source>
        <strain evidence="14 15">LMG 21834</strain>
    </source>
</reference>
<evidence type="ECO:0000313" key="15">
    <source>
        <dbReference type="Proteomes" id="UP000018877"/>
    </source>
</evidence>
<keyword evidence="5 13" id="KW-0028">Amino-acid biosynthesis</keyword>
<evidence type="ECO:0000256" key="8">
    <source>
        <dbReference type="ARBA" id="ARBA00023268"/>
    </source>
</evidence>
<comment type="catalytic activity">
    <reaction evidence="10 13">
        <text>L-glutamate + acetyl-CoA = N-acetyl-L-glutamate + CoA + H(+)</text>
        <dbReference type="Rhea" id="RHEA:24292"/>
        <dbReference type="ChEBI" id="CHEBI:15378"/>
        <dbReference type="ChEBI" id="CHEBI:29985"/>
        <dbReference type="ChEBI" id="CHEBI:44337"/>
        <dbReference type="ChEBI" id="CHEBI:57287"/>
        <dbReference type="ChEBI" id="CHEBI:57288"/>
        <dbReference type="EC" id="2.3.1.1"/>
    </reaction>
</comment>
<feature type="chain" id="PRO_5044352802" description="Arginine biosynthesis bifunctional protein ArgJ alpha chain" evidence="13">
    <location>
        <begin position="1"/>
        <end position="195"/>
    </location>
</feature>
<feature type="site" description="Involved in the stabilization of negative charge on the oxyanion by the formation of the oxyanion hole" evidence="13">
    <location>
        <position position="124"/>
    </location>
</feature>
<dbReference type="EMBL" id="ALAN01000114">
    <property type="protein sequence ID" value="ETI66881.1"/>
    <property type="molecule type" value="Genomic_DNA"/>
</dbReference>